<dbReference type="AlphaFoldDB" id="A0A3L6L906"/>
<gene>
    <name evidence="1" type="ORF">DPX39_050011100</name>
</gene>
<protein>
    <submittedName>
        <fullName evidence="1">Uncharacterized protein</fullName>
    </submittedName>
</protein>
<dbReference type="Proteomes" id="UP000266743">
    <property type="component" value="Chromosome 5"/>
</dbReference>
<evidence type="ECO:0000313" key="2">
    <source>
        <dbReference type="Proteomes" id="UP000266743"/>
    </source>
</evidence>
<sequence length="134" mass="15434">MNVETLSLKWIKQRLNSQYLQLFNDVWETMRRPARKEGREYEPKLTISDQNTITVEREGTIQKVSNNPTTGWVVPFTVMEEKPTGCRGRIITWPKSKNAQDDYEAIVPLGHVPRYLDAVYDKAAALCDLKASFS</sequence>
<organism evidence="1 2">
    <name type="scientific">Trypanosoma brucei equiperdum</name>
    <dbReference type="NCBI Taxonomy" id="630700"/>
    <lineage>
        <taxon>Eukaryota</taxon>
        <taxon>Discoba</taxon>
        <taxon>Euglenozoa</taxon>
        <taxon>Kinetoplastea</taxon>
        <taxon>Metakinetoplastina</taxon>
        <taxon>Trypanosomatida</taxon>
        <taxon>Trypanosomatidae</taxon>
        <taxon>Trypanosoma</taxon>
    </lineage>
</organism>
<proteinExistence type="predicted"/>
<evidence type="ECO:0000313" key="1">
    <source>
        <dbReference type="EMBL" id="RHW72556.1"/>
    </source>
</evidence>
<comment type="caution">
    <text evidence="1">The sequence shown here is derived from an EMBL/GenBank/DDBJ whole genome shotgun (WGS) entry which is preliminary data.</text>
</comment>
<reference evidence="1 2" key="1">
    <citation type="submission" date="2018-09" db="EMBL/GenBank/DDBJ databases">
        <title>whole genome sequence of T. equiperdum IVM-t1 strain.</title>
        <authorList>
            <person name="Suganuma K."/>
        </authorList>
    </citation>
    <scope>NUCLEOTIDE SEQUENCE [LARGE SCALE GENOMIC DNA]</scope>
    <source>
        <strain evidence="1 2">IVM-t1</strain>
    </source>
</reference>
<dbReference type="EMBL" id="QSBY01000005">
    <property type="protein sequence ID" value="RHW72556.1"/>
    <property type="molecule type" value="Genomic_DNA"/>
</dbReference>
<accession>A0A3L6L906</accession>
<name>A0A3L6L906_9TRYP</name>